<gene>
    <name evidence="2" type="ORF">PXEA_LOCUS30970</name>
</gene>
<evidence type="ECO:0000256" key="1">
    <source>
        <dbReference type="SAM" id="MobiDB-lite"/>
    </source>
</evidence>
<protein>
    <submittedName>
        <fullName evidence="2">Uncharacterized protein</fullName>
    </submittedName>
</protein>
<dbReference type="OrthoDB" id="6286892at2759"/>
<feature type="region of interest" description="Disordered" evidence="1">
    <location>
        <begin position="133"/>
        <end position="177"/>
    </location>
</feature>
<dbReference type="EMBL" id="CAAALY010255245">
    <property type="protein sequence ID" value="VEL37530.1"/>
    <property type="molecule type" value="Genomic_DNA"/>
</dbReference>
<keyword evidence="3" id="KW-1185">Reference proteome</keyword>
<reference evidence="2" key="1">
    <citation type="submission" date="2018-11" db="EMBL/GenBank/DDBJ databases">
        <authorList>
            <consortium name="Pathogen Informatics"/>
        </authorList>
    </citation>
    <scope>NUCLEOTIDE SEQUENCE</scope>
</reference>
<feature type="compositionally biased region" description="Polar residues" evidence="1">
    <location>
        <begin position="133"/>
        <end position="146"/>
    </location>
</feature>
<dbReference type="AlphaFoldDB" id="A0A448XIK8"/>
<organism evidence="2 3">
    <name type="scientific">Protopolystoma xenopodis</name>
    <dbReference type="NCBI Taxonomy" id="117903"/>
    <lineage>
        <taxon>Eukaryota</taxon>
        <taxon>Metazoa</taxon>
        <taxon>Spiralia</taxon>
        <taxon>Lophotrochozoa</taxon>
        <taxon>Platyhelminthes</taxon>
        <taxon>Monogenea</taxon>
        <taxon>Polyopisthocotylea</taxon>
        <taxon>Polystomatidea</taxon>
        <taxon>Polystomatidae</taxon>
        <taxon>Protopolystoma</taxon>
    </lineage>
</organism>
<feature type="compositionally biased region" description="Polar residues" evidence="1">
    <location>
        <begin position="155"/>
        <end position="172"/>
    </location>
</feature>
<evidence type="ECO:0000313" key="2">
    <source>
        <dbReference type="EMBL" id="VEL37530.1"/>
    </source>
</evidence>
<dbReference type="Proteomes" id="UP000784294">
    <property type="component" value="Unassembled WGS sequence"/>
</dbReference>
<comment type="caution">
    <text evidence="2">The sequence shown here is derived from an EMBL/GenBank/DDBJ whole genome shotgun (WGS) entry which is preliminary data.</text>
</comment>
<name>A0A448XIK8_9PLAT</name>
<evidence type="ECO:0000313" key="3">
    <source>
        <dbReference type="Proteomes" id="UP000784294"/>
    </source>
</evidence>
<sequence>MFQAQELSQVCSSRSVAIEPPACEASQLTFEQPSSPPKTLSSHALLPRHHSANTFFSGQTSGSLSELRKLSLPPHPSQASLTPQPLSGTPLLVHFLPACQPISEEESLALPGGPLVTTSPRPTINLATSELDSREPTFTTTGSFSEAGQPRDNSEGGNQALNSLTYPSSQNPYHLDIGRLLRG</sequence>
<proteinExistence type="predicted"/>
<accession>A0A448XIK8</accession>